<dbReference type="AlphaFoldDB" id="A0A1Q5TBK4"/>
<keyword evidence="2" id="KW-1185">Reference proteome</keyword>
<name>A0A1Q5TBK4_9EURO</name>
<reference evidence="1 2" key="1">
    <citation type="submission" date="2016-10" db="EMBL/GenBank/DDBJ databases">
        <title>Genome sequence of the ascomycete fungus Penicillium subrubescens.</title>
        <authorList>
            <person name="De Vries R.P."/>
            <person name="Peng M."/>
            <person name="Dilokpimol A."/>
            <person name="Hilden K."/>
            <person name="Makela M.R."/>
            <person name="Grigoriev I."/>
            <person name="Riley R."/>
            <person name="Granchi Z."/>
        </authorList>
    </citation>
    <scope>NUCLEOTIDE SEQUENCE [LARGE SCALE GENOMIC DNA]</scope>
    <source>
        <strain evidence="1 2">CBS 132785</strain>
    </source>
</reference>
<proteinExistence type="predicted"/>
<comment type="caution">
    <text evidence="1">The sequence shown here is derived from an EMBL/GenBank/DDBJ whole genome shotgun (WGS) entry which is preliminary data.</text>
</comment>
<dbReference type="EMBL" id="MNBE01000690">
    <property type="protein sequence ID" value="OKO97597.1"/>
    <property type="molecule type" value="Genomic_DNA"/>
</dbReference>
<organism evidence="1 2">
    <name type="scientific">Penicillium subrubescens</name>
    <dbReference type="NCBI Taxonomy" id="1316194"/>
    <lineage>
        <taxon>Eukaryota</taxon>
        <taxon>Fungi</taxon>
        <taxon>Dikarya</taxon>
        <taxon>Ascomycota</taxon>
        <taxon>Pezizomycotina</taxon>
        <taxon>Eurotiomycetes</taxon>
        <taxon>Eurotiomycetidae</taxon>
        <taxon>Eurotiales</taxon>
        <taxon>Aspergillaceae</taxon>
        <taxon>Penicillium</taxon>
    </lineage>
</organism>
<protein>
    <submittedName>
        <fullName evidence="1">Uncharacterized protein</fullName>
    </submittedName>
</protein>
<sequence>MAEGGWVAVAACGTKRHRSINGARHQAPRREPRVAVKRLAVGFGTRDAKAAHALRKNLYNPTEE</sequence>
<dbReference type="Proteomes" id="UP000186955">
    <property type="component" value="Unassembled WGS sequence"/>
</dbReference>
<evidence type="ECO:0000313" key="2">
    <source>
        <dbReference type="Proteomes" id="UP000186955"/>
    </source>
</evidence>
<evidence type="ECO:0000313" key="1">
    <source>
        <dbReference type="EMBL" id="OKO97597.1"/>
    </source>
</evidence>
<gene>
    <name evidence="1" type="ORF">PENSUB_10000</name>
</gene>
<accession>A0A1Q5TBK4</accession>